<sequence length="20" mass="2218">MKGETALNNQIYLPHDSSIS</sequence>
<evidence type="ECO:0000313" key="2">
    <source>
        <dbReference type="EMBL" id="JAH18975.1"/>
    </source>
</evidence>
<feature type="region of interest" description="Disordered" evidence="1">
    <location>
        <begin position="1"/>
        <end position="20"/>
    </location>
</feature>
<reference evidence="2" key="1">
    <citation type="submission" date="2014-11" db="EMBL/GenBank/DDBJ databases">
        <authorList>
            <person name="Amaro Gonzalez C."/>
        </authorList>
    </citation>
    <scope>NUCLEOTIDE SEQUENCE</scope>
</reference>
<dbReference type="AlphaFoldDB" id="A0A0E9QRT9"/>
<proteinExistence type="predicted"/>
<dbReference type="EMBL" id="GBXM01089602">
    <property type="protein sequence ID" value="JAH18975.1"/>
    <property type="molecule type" value="Transcribed_RNA"/>
</dbReference>
<reference evidence="2" key="2">
    <citation type="journal article" date="2015" name="Fish Shellfish Immunol.">
        <title>Early steps in the European eel (Anguilla anguilla)-Vibrio vulnificus interaction in the gills: Role of the RtxA13 toxin.</title>
        <authorList>
            <person name="Callol A."/>
            <person name="Pajuelo D."/>
            <person name="Ebbesson L."/>
            <person name="Teles M."/>
            <person name="MacKenzie S."/>
            <person name="Amaro C."/>
        </authorList>
    </citation>
    <scope>NUCLEOTIDE SEQUENCE</scope>
</reference>
<organism evidence="2">
    <name type="scientific">Anguilla anguilla</name>
    <name type="common">European freshwater eel</name>
    <name type="synonym">Muraena anguilla</name>
    <dbReference type="NCBI Taxonomy" id="7936"/>
    <lineage>
        <taxon>Eukaryota</taxon>
        <taxon>Metazoa</taxon>
        <taxon>Chordata</taxon>
        <taxon>Craniata</taxon>
        <taxon>Vertebrata</taxon>
        <taxon>Euteleostomi</taxon>
        <taxon>Actinopterygii</taxon>
        <taxon>Neopterygii</taxon>
        <taxon>Teleostei</taxon>
        <taxon>Anguilliformes</taxon>
        <taxon>Anguillidae</taxon>
        <taxon>Anguilla</taxon>
    </lineage>
</organism>
<protein>
    <submittedName>
        <fullName evidence="2">Uncharacterized protein</fullName>
    </submittedName>
</protein>
<accession>A0A0E9QRT9</accession>
<evidence type="ECO:0000256" key="1">
    <source>
        <dbReference type="SAM" id="MobiDB-lite"/>
    </source>
</evidence>
<name>A0A0E9QRT9_ANGAN</name>